<evidence type="ECO:0000313" key="3">
    <source>
        <dbReference type="Proteomes" id="UP000703269"/>
    </source>
</evidence>
<feature type="region of interest" description="Disordered" evidence="1">
    <location>
        <begin position="137"/>
        <end position="159"/>
    </location>
</feature>
<dbReference type="AlphaFoldDB" id="A0A9P3LFH2"/>
<keyword evidence="3" id="KW-1185">Reference proteome</keyword>
<name>A0A9P3LFH2_9APHY</name>
<feature type="region of interest" description="Disordered" evidence="1">
    <location>
        <begin position="372"/>
        <end position="435"/>
    </location>
</feature>
<gene>
    <name evidence="2" type="ORF">PsYK624_096950</name>
</gene>
<accession>A0A9P3LFH2</accession>
<feature type="compositionally biased region" description="Low complexity" evidence="1">
    <location>
        <begin position="146"/>
        <end position="159"/>
    </location>
</feature>
<comment type="caution">
    <text evidence="2">The sequence shown here is derived from an EMBL/GenBank/DDBJ whole genome shotgun (WGS) entry which is preliminary data.</text>
</comment>
<feature type="compositionally biased region" description="Low complexity" evidence="1">
    <location>
        <begin position="256"/>
        <end position="270"/>
    </location>
</feature>
<proteinExistence type="predicted"/>
<protein>
    <submittedName>
        <fullName evidence="2">Uncharacterized protein</fullName>
    </submittedName>
</protein>
<feature type="region of interest" description="Disordered" evidence="1">
    <location>
        <begin position="187"/>
        <end position="301"/>
    </location>
</feature>
<organism evidence="2 3">
    <name type="scientific">Phanerochaete sordida</name>
    <dbReference type="NCBI Taxonomy" id="48140"/>
    <lineage>
        <taxon>Eukaryota</taxon>
        <taxon>Fungi</taxon>
        <taxon>Dikarya</taxon>
        <taxon>Basidiomycota</taxon>
        <taxon>Agaricomycotina</taxon>
        <taxon>Agaricomycetes</taxon>
        <taxon>Polyporales</taxon>
        <taxon>Phanerochaetaceae</taxon>
        <taxon>Phanerochaete</taxon>
    </lineage>
</organism>
<reference evidence="2 3" key="1">
    <citation type="submission" date="2021-08" db="EMBL/GenBank/DDBJ databases">
        <title>Draft Genome Sequence of Phanerochaete sordida strain YK-624.</title>
        <authorList>
            <person name="Mori T."/>
            <person name="Dohra H."/>
            <person name="Suzuki T."/>
            <person name="Kawagishi H."/>
            <person name="Hirai H."/>
        </authorList>
    </citation>
    <scope>NUCLEOTIDE SEQUENCE [LARGE SCALE GENOMIC DNA]</scope>
    <source>
        <strain evidence="2 3">YK-624</strain>
    </source>
</reference>
<evidence type="ECO:0000313" key="2">
    <source>
        <dbReference type="EMBL" id="GJE93536.1"/>
    </source>
</evidence>
<feature type="compositionally biased region" description="Basic and acidic residues" evidence="1">
    <location>
        <begin position="207"/>
        <end position="223"/>
    </location>
</feature>
<dbReference type="EMBL" id="BPQB01000033">
    <property type="protein sequence ID" value="GJE93536.1"/>
    <property type="molecule type" value="Genomic_DNA"/>
</dbReference>
<dbReference type="Proteomes" id="UP000703269">
    <property type="component" value="Unassembled WGS sequence"/>
</dbReference>
<sequence>MSVDVARPIPVVTAEVPVLSGDILREIKTPTVSPPAARDESPDNATVANALATRRLSAGAVIAEQIGIDLDAIGLVEARKIMSVEHKVLGFRPPHGSLAAEAQAAAAKHPEVKGVAPPDPEKLKEAAKVDAERILAERVKNEKEGSSTGTGKTVVVPGTVPGSETVVDLNNITEEEARRLMSHEHRALGFRPPPGSLAAEAQAAAAKHTEPSKPRRNSNEPARKPRQQSMTVATAPGTNAHVRRGSSETRGKPRQNSTSANGNGTAGARRGSNESGKPRRGSGERNGGARRPSAVAPANKDELLREAALRDAERIKATRGVNGTQVSEQTHIDIKDLAADVQMGETINLPAPAQANVDREAKTEVSQREVAAERDTATGMQGQDVSAADALRDMQGVESGKPDRDEMDVVTETEVAAGELEHEVPATPVMSRTETTDSVEIVCDVLA</sequence>
<evidence type="ECO:0000256" key="1">
    <source>
        <dbReference type="SAM" id="MobiDB-lite"/>
    </source>
</evidence>
<dbReference type="OrthoDB" id="2799468at2759"/>